<protein>
    <submittedName>
        <fullName evidence="1">Uncharacterized protein</fullName>
    </submittedName>
</protein>
<gene>
    <name evidence="1" type="ORF">ACFQ4L_01675</name>
</gene>
<evidence type="ECO:0000313" key="2">
    <source>
        <dbReference type="Proteomes" id="UP001597244"/>
    </source>
</evidence>
<proteinExistence type="predicted"/>
<dbReference type="RefSeq" id="WP_125578560.1">
    <property type="nucleotide sequence ID" value="NZ_JBHTOF010000019.1"/>
</dbReference>
<name>A0ABW4DP01_9LACO</name>
<comment type="caution">
    <text evidence="1">The sequence shown here is derived from an EMBL/GenBank/DDBJ whole genome shotgun (WGS) entry which is preliminary data.</text>
</comment>
<organism evidence="1 2">
    <name type="scientific">Lapidilactobacillus mulanensis</name>
    <dbReference type="NCBI Taxonomy" id="2485999"/>
    <lineage>
        <taxon>Bacteria</taxon>
        <taxon>Bacillati</taxon>
        <taxon>Bacillota</taxon>
        <taxon>Bacilli</taxon>
        <taxon>Lactobacillales</taxon>
        <taxon>Lactobacillaceae</taxon>
        <taxon>Lapidilactobacillus</taxon>
    </lineage>
</organism>
<dbReference type="Proteomes" id="UP001597244">
    <property type="component" value="Unassembled WGS sequence"/>
</dbReference>
<reference evidence="2" key="1">
    <citation type="journal article" date="2019" name="Int. J. Syst. Evol. Microbiol.">
        <title>The Global Catalogue of Microorganisms (GCM) 10K type strain sequencing project: providing services to taxonomists for standard genome sequencing and annotation.</title>
        <authorList>
            <consortium name="The Broad Institute Genomics Platform"/>
            <consortium name="The Broad Institute Genome Sequencing Center for Infectious Disease"/>
            <person name="Wu L."/>
            <person name="Ma J."/>
        </authorList>
    </citation>
    <scope>NUCLEOTIDE SEQUENCE [LARGE SCALE GENOMIC DNA]</scope>
    <source>
        <strain evidence="2">CCM 8951</strain>
    </source>
</reference>
<dbReference type="EMBL" id="JBHTOF010000019">
    <property type="protein sequence ID" value="MFD1464801.1"/>
    <property type="molecule type" value="Genomic_DNA"/>
</dbReference>
<evidence type="ECO:0000313" key="1">
    <source>
        <dbReference type="EMBL" id="MFD1464801.1"/>
    </source>
</evidence>
<sequence length="108" mass="12351">MIKPYSGEESLLIFAYTQIYLGESLRLYSRGALAKFIDSYQQYISIPSIPGLQAFEVQVKAASYPNLFGVWSDEKLLGFILQTGKTRLQTSDFSDSITTEIRHYFYSK</sequence>
<accession>A0ABW4DP01</accession>
<keyword evidence="2" id="KW-1185">Reference proteome</keyword>